<proteinExistence type="predicted"/>
<feature type="transmembrane region" description="Helical" evidence="1">
    <location>
        <begin position="165"/>
        <end position="186"/>
    </location>
</feature>
<comment type="caution">
    <text evidence="3">The sequence shown here is derived from an EMBL/GenBank/DDBJ whole genome shotgun (WGS) entry which is preliminary data.</text>
</comment>
<dbReference type="AlphaFoldDB" id="A0A1Y1ZA20"/>
<gene>
    <name evidence="3" type="ORF">K493DRAFT_273791</name>
</gene>
<feature type="transmembrane region" description="Helical" evidence="1">
    <location>
        <begin position="261"/>
        <end position="287"/>
    </location>
</feature>
<dbReference type="EMBL" id="MCFE01000011">
    <property type="protein sequence ID" value="ORY07120.1"/>
    <property type="molecule type" value="Genomic_DNA"/>
</dbReference>
<evidence type="ECO:0000256" key="1">
    <source>
        <dbReference type="SAM" id="Phobius"/>
    </source>
</evidence>
<feature type="transmembrane region" description="Helical" evidence="1">
    <location>
        <begin position="78"/>
        <end position="96"/>
    </location>
</feature>
<keyword evidence="1" id="KW-0472">Membrane</keyword>
<dbReference type="InterPro" id="IPR040410">
    <property type="entry name" value="UPF0658_Golgi"/>
</dbReference>
<feature type="domain" description="DUF7789" evidence="2">
    <location>
        <begin position="151"/>
        <end position="277"/>
    </location>
</feature>
<dbReference type="Proteomes" id="UP000193498">
    <property type="component" value="Unassembled WGS sequence"/>
</dbReference>
<dbReference type="InParanoid" id="A0A1Y1ZA20"/>
<dbReference type="PANTHER" id="PTHR34391">
    <property type="entry name" value="UPF0658 GOLGI APPARATUS MEMBRANE PROTEIN C1952.10C-RELATED"/>
    <property type="match status" value="1"/>
</dbReference>
<protein>
    <recommendedName>
        <fullName evidence="2">DUF7789 domain-containing protein</fullName>
    </recommendedName>
</protein>
<dbReference type="OrthoDB" id="2448307at2759"/>
<evidence type="ECO:0000313" key="4">
    <source>
        <dbReference type="Proteomes" id="UP000193498"/>
    </source>
</evidence>
<dbReference type="InterPro" id="IPR056691">
    <property type="entry name" value="DUF7789"/>
</dbReference>
<evidence type="ECO:0000313" key="3">
    <source>
        <dbReference type="EMBL" id="ORY07120.1"/>
    </source>
</evidence>
<keyword evidence="1" id="KW-1133">Transmembrane helix</keyword>
<feature type="transmembrane region" description="Helical" evidence="1">
    <location>
        <begin position="223"/>
        <end position="241"/>
    </location>
</feature>
<dbReference type="PANTHER" id="PTHR34391:SF1">
    <property type="entry name" value="UPF0658 GOLGI APPARATUS MEMBRANE PROTEIN C1952.10C-RELATED"/>
    <property type="match status" value="1"/>
</dbReference>
<feature type="transmembrane region" description="Helical" evidence="1">
    <location>
        <begin position="198"/>
        <end position="216"/>
    </location>
</feature>
<feature type="transmembrane region" description="Helical" evidence="1">
    <location>
        <begin position="116"/>
        <end position="139"/>
    </location>
</feature>
<feature type="transmembrane region" description="Helical" evidence="1">
    <location>
        <begin position="12"/>
        <end position="34"/>
    </location>
</feature>
<keyword evidence="1" id="KW-0812">Transmembrane</keyword>
<organism evidence="3 4">
    <name type="scientific">Basidiobolus meristosporus CBS 931.73</name>
    <dbReference type="NCBI Taxonomy" id="1314790"/>
    <lineage>
        <taxon>Eukaryota</taxon>
        <taxon>Fungi</taxon>
        <taxon>Fungi incertae sedis</taxon>
        <taxon>Zoopagomycota</taxon>
        <taxon>Entomophthoromycotina</taxon>
        <taxon>Basidiobolomycetes</taxon>
        <taxon>Basidiobolales</taxon>
        <taxon>Basidiobolaceae</taxon>
        <taxon>Basidiobolus</taxon>
    </lineage>
</organism>
<name>A0A1Y1ZA20_9FUNG</name>
<reference evidence="3 4" key="1">
    <citation type="submission" date="2016-07" db="EMBL/GenBank/DDBJ databases">
        <title>Pervasive Adenine N6-methylation of Active Genes in Fungi.</title>
        <authorList>
            <consortium name="DOE Joint Genome Institute"/>
            <person name="Mondo S.J."/>
            <person name="Dannebaum R.O."/>
            <person name="Kuo R.C."/>
            <person name="Labutti K."/>
            <person name="Haridas S."/>
            <person name="Kuo A."/>
            <person name="Salamov A."/>
            <person name="Ahrendt S.R."/>
            <person name="Lipzen A."/>
            <person name="Sullivan W."/>
            <person name="Andreopoulos W.B."/>
            <person name="Clum A."/>
            <person name="Lindquist E."/>
            <person name="Daum C."/>
            <person name="Ramamoorthy G.K."/>
            <person name="Gryganskyi A."/>
            <person name="Culley D."/>
            <person name="Magnuson J.K."/>
            <person name="James T.Y."/>
            <person name="O'Malley M.A."/>
            <person name="Stajich J.E."/>
            <person name="Spatafora J.W."/>
            <person name="Visel A."/>
            <person name="Grigoriev I.V."/>
        </authorList>
    </citation>
    <scope>NUCLEOTIDE SEQUENCE [LARGE SCALE GENOMIC DNA]</scope>
    <source>
        <strain evidence="3 4">CBS 931.73</strain>
    </source>
</reference>
<feature type="transmembrane region" description="Helical" evidence="1">
    <location>
        <begin position="46"/>
        <end position="66"/>
    </location>
</feature>
<dbReference type="GO" id="GO:0005794">
    <property type="term" value="C:Golgi apparatus"/>
    <property type="evidence" value="ECO:0007669"/>
    <property type="project" value="TreeGrafter"/>
</dbReference>
<dbReference type="Pfam" id="PF25044">
    <property type="entry name" value="DUF7789"/>
    <property type="match status" value="1"/>
</dbReference>
<keyword evidence="4" id="KW-1185">Reference proteome</keyword>
<accession>A0A1Y1ZA20</accession>
<sequence>MKNFKVNYPKASLVLSILETVVVVVLESLIAYTYANKLYHDNSDNYTLLVYFIIFISSQLFQVVLVWDALRHQNTIQIIALMLFNLSCFCYSLIQYHQLSQISGIEGAPGKMCQNLTISIAVIMFVFFLLYLWVGYGLYREFGWNIYKRIGADVRLKSRYRTYQIFLTLVKLDVFFFLGFCIQFLVLVLGDSDPETPITIASLPIIIITLVLAIYCIRRENRVATVFFLLGLCCGAGYFIFKLIRIQQKRTERKYKSTIIFLSFFASLSLVMIFITIIMTIQCYLNFGKGLKSHCKLFYLLLVNSRVGINILCCSEYNCKDG</sequence>
<evidence type="ECO:0000259" key="2">
    <source>
        <dbReference type="Pfam" id="PF25044"/>
    </source>
</evidence>